<feature type="compositionally biased region" description="Low complexity" evidence="7">
    <location>
        <begin position="128"/>
        <end position="142"/>
    </location>
</feature>
<comment type="similarity">
    <text evidence="1">Belongs to the plasmodium circumsporozoite protein family.</text>
</comment>
<evidence type="ECO:0000313" key="9">
    <source>
        <dbReference type="Proteomes" id="UP001224775"/>
    </source>
</evidence>
<evidence type="ECO:0000256" key="1">
    <source>
        <dbReference type="ARBA" id="ARBA00006241"/>
    </source>
</evidence>
<feature type="compositionally biased region" description="Low complexity" evidence="7">
    <location>
        <begin position="149"/>
        <end position="173"/>
    </location>
</feature>
<comment type="function">
    <text evidence="6">Essential sporozoite protein. In the mosquito vector, required for sporozoite development in the oocyst, migration through the vector hemolymph and entry into the vector salivary glands. In the vertebrate host, required for sporozoite migration through the host dermis and infection of host hepatocytes. Binds to highly sulfated heparan sulfate proteoglycans (HSPGs) on the surface of host hepatocytes.</text>
</comment>
<dbReference type="PANTHER" id="PTHR44826:SF3">
    <property type="entry name" value="SPORE COAT PROTEIN SP85"/>
    <property type="match status" value="1"/>
</dbReference>
<dbReference type="Proteomes" id="UP001224775">
    <property type="component" value="Unassembled WGS sequence"/>
</dbReference>
<keyword evidence="4" id="KW-0677">Repeat</keyword>
<proteinExistence type="inferred from homology"/>
<evidence type="ECO:0000256" key="6">
    <source>
        <dbReference type="ARBA" id="ARBA00045806"/>
    </source>
</evidence>
<dbReference type="SUPFAM" id="SSF117074">
    <property type="entry name" value="Hypothetical protein PA1324"/>
    <property type="match status" value="1"/>
</dbReference>
<dbReference type="PANTHER" id="PTHR44826">
    <property type="entry name" value="SPORE COAT PROTEIN SP85"/>
    <property type="match status" value="1"/>
</dbReference>
<evidence type="ECO:0000313" key="8">
    <source>
        <dbReference type="EMBL" id="KAK1732564.1"/>
    </source>
</evidence>
<feature type="compositionally biased region" description="Low complexity" evidence="7">
    <location>
        <begin position="90"/>
        <end position="116"/>
    </location>
</feature>
<reference evidence="8" key="1">
    <citation type="submission" date="2023-06" db="EMBL/GenBank/DDBJ databases">
        <title>Survivors Of The Sea: Transcriptome response of Skeletonema marinoi to long-term dormancy.</title>
        <authorList>
            <person name="Pinder M.I.M."/>
            <person name="Kourtchenko O."/>
            <person name="Robertson E.K."/>
            <person name="Larsson T."/>
            <person name="Maumus F."/>
            <person name="Osuna-Cruz C.M."/>
            <person name="Vancaester E."/>
            <person name="Stenow R."/>
            <person name="Vandepoele K."/>
            <person name="Ploug H."/>
            <person name="Bruchert V."/>
            <person name="Godhe A."/>
            <person name="Topel M."/>
        </authorList>
    </citation>
    <scope>NUCLEOTIDE SEQUENCE</scope>
    <source>
        <strain evidence="8">R05AC</strain>
    </source>
</reference>
<dbReference type="InterPro" id="IPR051860">
    <property type="entry name" value="Plasmodium_CSP_Invasion"/>
</dbReference>
<feature type="region of interest" description="Disordered" evidence="7">
    <location>
        <begin position="90"/>
        <end position="273"/>
    </location>
</feature>
<organism evidence="8 9">
    <name type="scientific">Skeletonema marinoi</name>
    <dbReference type="NCBI Taxonomy" id="267567"/>
    <lineage>
        <taxon>Eukaryota</taxon>
        <taxon>Sar</taxon>
        <taxon>Stramenopiles</taxon>
        <taxon>Ochrophyta</taxon>
        <taxon>Bacillariophyta</taxon>
        <taxon>Coscinodiscophyceae</taxon>
        <taxon>Thalassiosirophycidae</taxon>
        <taxon>Thalassiosirales</taxon>
        <taxon>Skeletonemataceae</taxon>
        <taxon>Skeletonema</taxon>
        <taxon>Skeletonema marinoi-dohrnii complex</taxon>
    </lineage>
</organism>
<keyword evidence="9" id="KW-1185">Reference proteome</keyword>
<evidence type="ECO:0000256" key="5">
    <source>
        <dbReference type="ARBA" id="ARBA00033726"/>
    </source>
</evidence>
<accession>A0AAD8XRM8</accession>
<evidence type="ECO:0000256" key="2">
    <source>
        <dbReference type="ARBA" id="ARBA00021911"/>
    </source>
</evidence>
<sequence>MPSRFPSLTPSIKTSAFPSVSPTEGMVVRRRVWDPCYDEQVALVGATVYLYDFAGNVVAETTTESDGYYDFLSLPWSRYSVEVIYPECASNEPSPAPSSIPSVVLSSLPSRSSNPSTGYWDRPQLQGSQPSSVPSYNYNPSQTDHPFMSPALLPSGLPSSLPTTSTLPRILPTGSPSKSEWPSRADSEAPSVSAVPTSMPTIVPSINPSHQPIIEATSEPSTGPSKSRQPSTQPSIRPSQSKEPTHMPSSVPTLLTALPSTQPTSSITINQSVGPSSLPSLSNYYLSDTPSEVPTLSTLPTYLPSSTQNPTSPPTEGYVVQGREFNPCKEGRVVLGGANVTLFSVLGQQIGQTTTDSEGLWEFTGLPIGRYYSVTDYPECRRLHGNDRYLHPKEIDLSTSISDEQQIKFFKTGDMCNSKISLGDWDVFSNEDWIEVALFDTLDECCVHLFFSDIAGCLKRSRITFKFEFCVDVSGLDGLLDCPLPEIHAIQNAMQTGLDKSSNLTLTEIGDIVLTNANGEIQCSRSEYSNEFLSLSSRTNVCGTVTGEEACREEQCFKNAFKRVSSKFKGFFDDKEFSSQLLRSLSRDTSASGSLARLESVDVAKNSFVTKNLLLPLTVTSSPSPSRIVDRQNDKPLEYSSSTTSSQSNRFYPTFVSGQLCRSKYSFDIDSWEESYETLEECCKTHFFWDYEACCKTEGMGGC</sequence>
<protein>
    <recommendedName>
        <fullName evidence="2">Circumsporozoite protein</fullName>
    </recommendedName>
</protein>
<feature type="compositionally biased region" description="Polar residues" evidence="7">
    <location>
        <begin position="194"/>
        <end position="210"/>
    </location>
</feature>
<evidence type="ECO:0000256" key="4">
    <source>
        <dbReference type="ARBA" id="ARBA00022737"/>
    </source>
</evidence>
<dbReference type="Gene3D" id="2.60.40.10">
    <property type="entry name" value="Immunoglobulins"/>
    <property type="match status" value="2"/>
</dbReference>
<feature type="region of interest" description="Disordered" evidence="7">
    <location>
        <begin position="623"/>
        <end position="647"/>
    </location>
</feature>
<dbReference type="AlphaFoldDB" id="A0AAD8XRM8"/>
<feature type="region of interest" description="Disordered" evidence="7">
    <location>
        <begin position="296"/>
        <end position="316"/>
    </location>
</feature>
<evidence type="ECO:0000256" key="7">
    <source>
        <dbReference type="SAM" id="MobiDB-lite"/>
    </source>
</evidence>
<dbReference type="InterPro" id="IPR013783">
    <property type="entry name" value="Ig-like_fold"/>
</dbReference>
<dbReference type="EMBL" id="JATAAI010000064">
    <property type="protein sequence ID" value="KAK1732564.1"/>
    <property type="molecule type" value="Genomic_DNA"/>
</dbReference>
<keyword evidence="3" id="KW-0748">Sporozoite</keyword>
<gene>
    <name evidence="8" type="ORF">QTG54_016776</name>
</gene>
<comment type="function">
    <text evidence="5">In the vertebrate host, binds to highly sulfated heparan sulfate proteoglycans (HSPGs) on the surface of host hepatocytes and is required for sporozoite invasion of the host hepatocytes.</text>
</comment>
<feature type="compositionally biased region" description="Basic and acidic residues" evidence="7">
    <location>
        <begin position="628"/>
        <end position="637"/>
    </location>
</feature>
<dbReference type="SUPFAM" id="SSF49478">
    <property type="entry name" value="Cna protein B-type domain"/>
    <property type="match status" value="1"/>
</dbReference>
<feature type="compositionally biased region" description="Polar residues" evidence="7">
    <location>
        <begin position="218"/>
        <end position="273"/>
    </location>
</feature>
<evidence type="ECO:0000256" key="3">
    <source>
        <dbReference type="ARBA" id="ARBA00022522"/>
    </source>
</evidence>
<comment type="caution">
    <text evidence="8">The sequence shown here is derived from an EMBL/GenBank/DDBJ whole genome shotgun (WGS) entry which is preliminary data.</text>
</comment>
<name>A0AAD8XRM8_9STRA</name>